<dbReference type="EMBL" id="SDEE01000017">
    <property type="protein sequence ID" value="RXW24578.1"/>
    <property type="molecule type" value="Genomic_DNA"/>
</dbReference>
<keyword evidence="1" id="KW-0812">Transmembrane</keyword>
<dbReference type="OrthoDB" id="3360032at2759"/>
<dbReference type="Proteomes" id="UP000290288">
    <property type="component" value="Unassembled WGS sequence"/>
</dbReference>
<evidence type="ECO:0000313" key="3">
    <source>
        <dbReference type="EMBL" id="RXW24578.1"/>
    </source>
</evidence>
<dbReference type="AlphaFoldDB" id="A0A4V1Q572"/>
<feature type="transmembrane region" description="Helical" evidence="1">
    <location>
        <begin position="226"/>
        <end position="248"/>
    </location>
</feature>
<accession>A0A4V1Q572</accession>
<sequence length="271" mass="30869">MHYAFLISLLLFAVTSALANTEIANFEVTQDRNFDIWFVRQWPSLNYTDSVLHYNLTANPLGTPRNEVNKGPCTRLYHWTPETTPEKCLQELWIALEHDDENWLNYDKFTLRLSYSASVRVLLSSPPSLLYLHERKFPVKAYLKIFDASDIAPLPRPGPPRRFRNRRMNKYHVRRKFARIQLVNTGVLNPKSELAESGQDPTTLPGPVPIIVRLEPLMFGVIPQSVIPTIFALAGAVVVGTFVARAMVGRLRGEAEQYAATTESESKEKDE</sequence>
<keyword evidence="2" id="KW-0732">Signal</keyword>
<evidence type="ECO:0000313" key="4">
    <source>
        <dbReference type="Proteomes" id="UP000290288"/>
    </source>
</evidence>
<keyword evidence="1" id="KW-1133">Transmembrane helix</keyword>
<feature type="chain" id="PRO_5020784167" evidence="2">
    <location>
        <begin position="20"/>
        <end position="271"/>
    </location>
</feature>
<evidence type="ECO:0000256" key="2">
    <source>
        <dbReference type="SAM" id="SignalP"/>
    </source>
</evidence>
<name>A0A4V1Q572_9AGAR</name>
<proteinExistence type="predicted"/>
<dbReference type="STRING" id="2316362.A0A4V1Q572"/>
<gene>
    <name evidence="3" type="ORF">EST38_g1320</name>
</gene>
<keyword evidence="4" id="KW-1185">Reference proteome</keyword>
<keyword evidence="1" id="KW-0472">Membrane</keyword>
<protein>
    <submittedName>
        <fullName evidence="3">Uncharacterized protein</fullName>
    </submittedName>
</protein>
<evidence type="ECO:0000256" key="1">
    <source>
        <dbReference type="SAM" id="Phobius"/>
    </source>
</evidence>
<feature type="signal peptide" evidence="2">
    <location>
        <begin position="1"/>
        <end position="19"/>
    </location>
</feature>
<organism evidence="3 4">
    <name type="scientific">Candolleomyces aberdarensis</name>
    <dbReference type="NCBI Taxonomy" id="2316362"/>
    <lineage>
        <taxon>Eukaryota</taxon>
        <taxon>Fungi</taxon>
        <taxon>Dikarya</taxon>
        <taxon>Basidiomycota</taxon>
        <taxon>Agaricomycotina</taxon>
        <taxon>Agaricomycetes</taxon>
        <taxon>Agaricomycetidae</taxon>
        <taxon>Agaricales</taxon>
        <taxon>Agaricineae</taxon>
        <taxon>Psathyrellaceae</taxon>
        <taxon>Candolleomyces</taxon>
    </lineage>
</organism>
<comment type="caution">
    <text evidence="3">The sequence shown here is derived from an EMBL/GenBank/DDBJ whole genome shotgun (WGS) entry which is preliminary data.</text>
</comment>
<reference evidence="3 4" key="1">
    <citation type="submission" date="2019-01" db="EMBL/GenBank/DDBJ databases">
        <title>Draft genome sequence of Psathyrella aberdarensis IHI B618.</title>
        <authorList>
            <person name="Buettner E."/>
            <person name="Kellner H."/>
        </authorList>
    </citation>
    <scope>NUCLEOTIDE SEQUENCE [LARGE SCALE GENOMIC DNA]</scope>
    <source>
        <strain evidence="3 4">IHI B618</strain>
    </source>
</reference>